<dbReference type="Proteomes" id="UP000516160">
    <property type="component" value="Chromosome"/>
</dbReference>
<dbReference type="InterPro" id="IPR050739">
    <property type="entry name" value="MFP"/>
</dbReference>
<evidence type="ECO:0000256" key="5">
    <source>
        <dbReference type="ARBA" id="ARBA00023136"/>
    </source>
</evidence>
<dbReference type="GO" id="GO:0016020">
    <property type="term" value="C:membrane"/>
    <property type="evidence" value="ECO:0007669"/>
    <property type="project" value="UniProtKB-SubCell"/>
</dbReference>
<keyword evidence="5" id="KW-0472">Membrane</keyword>
<dbReference type="EMBL" id="CP058559">
    <property type="protein sequence ID" value="QNO14103.1"/>
    <property type="molecule type" value="Genomic_DNA"/>
</dbReference>
<dbReference type="Pfam" id="PF26002">
    <property type="entry name" value="Beta-barrel_AprE"/>
    <property type="match status" value="1"/>
</dbReference>
<accession>A0A7G9W5Z1</accession>
<feature type="domain" description="AprE-like beta-barrel" evidence="6">
    <location>
        <begin position="85"/>
        <end position="176"/>
    </location>
</feature>
<evidence type="ECO:0000313" key="7">
    <source>
        <dbReference type="EMBL" id="QNO14103.1"/>
    </source>
</evidence>
<dbReference type="RefSeq" id="WP_213167765.1">
    <property type="nucleotide sequence ID" value="NZ_CP058559.1"/>
</dbReference>
<evidence type="ECO:0000256" key="1">
    <source>
        <dbReference type="ARBA" id="ARBA00004167"/>
    </source>
</evidence>
<proteinExistence type="inferred from homology"/>
<evidence type="ECO:0000256" key="4">
    <source>
        <dbReference type="ARBA" id="ARBA00022989"/>
    </source>
</evidence>
<dbReference type="AlphaFoldDB" id="A0A7G9W5Z1"/>
<dbReference type="PANTHER" id="PTHR30386:SF26">
    <property type="entry name" value="TRANSPORT PROTEIN COMB"/>
    <property type="match status" value="1"/>
</dbReference>
<comment type="subcellular location">
    <subcellularLocation>
        <location evidence="1">Membrane</location>
        <topology evidence="1">Single-pass membrane protein</topology>
    </subcellularLocation>
</comment>
<keyword evidence="3" id="KW-0812">Transmembrane</keyword>
<evidence type="ECO:0000256" key="2">
    <source>
        <dbReference type="ARBA" id="ARBA00009477"/>
    </source>
</evidence>
<protein>
    <recommendedName>
        <fullName evidence="6">AprE-like beta-barrel domain-containing protein</fullName>
    </recommendedName>
</protein>
<keyword evidence="4" id="KW-1133">Transmembrane helix</keyword>
<evidence type="ECO:0000313" key="8">
    <source>
        <dbReference type="Proteomes" id="UP000516160"/>
    </source>
</evidence>
<sequence length="194" mass="21813">MYKNGIEKFPRTDKCKKNTQDIKMSLSCQLVELEANFAAAVDQDAIHYVRANNKGKLHYFSPTAIGMAVQQGQIIGEVANKEESLYIDAYVNAQDRSRVEVGKPVKVAISGLNTYRFGTLPGKVTFIEPGTIQNESSEGVSVLYRLRVELEKSQLESNSGEVVELLRAMPVEARIVYKEETYLQWILGMLNFRS</sequence>
<reference evidence="7 8" key="1">
    <citation type="submission" date="2020-07" db="EMBL/GenBank/DDBJ databases">
        <title>Alkalicella. sp. LB2 genome.</title>
        <authorList>
            <person name="Postec A."/>
            <person name="Quemeneur M."/>
        </authorList>
    </citation>
    <scope>NUCLEOTIDE SEQUENCE [LARGE SCALE GENOMIC DNA]</scope>
    <source>
        <strain evidence="7 8">LB2</strain>
    </source>
</reference>
<dbReference type="Gene3D" id="2.40.30.170">
    <property type="match status" value="1"/>
</dbReference>
<evidence type="ECO:0000259" key="6">
    <source>
        <dbReference type="Pfam" id="PF26002"/>
    </source>
</evidence>
<evidence type="ECO:0000256" key="3">
    <source>
        <dbReference type="ARBA" id="ARBA00022692"/>
    </source>
</evidence>
<dbReference type="PANTHER" id="PTHR30386">
    <property type="entry name" value="MEMBRANE FUSION SUBUNIT OF EMRAB-TOLC MULTIDRUG EFFLUX PUMP"/>
    <property type="match status" value="1"/>
</dbReference>
<dbReference type="InterPro" id="IPR058982">
    <property type="entry name" value="Beta-barrel_AprE"/>
</dbReference>
<gene>
    <name evidence="7" type="ORF">HYG86_04610</name>
</gene>
<comment type="similarity">
    <text evidence="2">Belongs to the membrane fusion protein (MFP) (TC 8.A.1) family.</text>
</comment>
<name>A0A7G9W5Z1_ALKCA</name>
<organism evidence="7 8">
    <name type="scientific">Alkalicella caledoniensis</name>
    <dbReference type="NCBI Taxonomy" id="2731377"/>
    <lineage>
        <taxon>Bacteria</taxon>
        <taxon>Bacillati</taxon>
        <taxon>Bacillota</taxon>
        <taxon>Clostridia</taxon>
        <taxon>Eubacteriales</taxon>
        <taxon>Proteinivoracaceae</taxon>
        <taxon>Alkalicella</taxon>
    </lineage>
</organism>
<keyword evidence="8" id="KW-1185">Reference proteome</keyword>
<dbReference type="KEGG" id="acae:HYG86_04610"/>